<evidence type="ECO:0000313" key="5">
    <source>
        <dbReference type="EMBL" id="RGP87157.1"/>
    </source>
</evidence>
<dbReference type="GO" id="GO:0003677">
    <property type="term" value="F:DNA binding"/>
    <property type="evidence" value="ECO:0007669"/>
    <property type="project" value="UniProtKB-KW"/>
</dbReference>
<dbReference type="SUPFAM" id="SSF116734">
    <property type="entry name" value="DNA methylase specificity domain"/>
    <property type="match status" value="2"/>
</dbReference>
<dbReference type="Proteomes" id="UP000266701">
    <property type="component" value="Unassembled WGS sequence"/>
</dbReference>
<protein>
    <recommendedName>
        <fullName evidence="4">Type I restriction modification DNA specificity domain-containing protein</fullName>
    </recommendedName>
</protein>
<dbReference type="AlphaFoldDB" id="A0A395TII1"/>
<reference evidence="5 6" key="1">
    <citation type="journal article" date="2017" name="Emerg. Infect. Dis.">
        <title>Carbapenemase VCC-1-Producing Vibrio cholerae in Coastal Waters of Germany.</title>
        <authorList>
            <person name="Hammerl J.A."/>
            <person name="Jackel C."/>
            <person name="Bortolaia V."/>
            <person name="Schwartz K."/>
            <person name="Bier N."/>
            <person name="Hendriksen R.S."/>
            <person name="Guerra B."/>
            <person name="Strauch E."/>
        </authorList>
    </citation>
    <scope>NUCLEOTIDE SEQUENCE [LARGE SCALE GENOMIC DNA]</scope>
    <source>
        <strain evidence="5 6">VN-2825</strain>
    </source>
</reference>
<proteinExistence type="inferred from homology"/>
<evidence type="ECO:0000259" key="4">
    <source>
        <dbReference type="Pfam" id="PF01420"/>
    </source>
</evidence>
<keyword evidence="3" id="KW-0238">DNA-binding</keyword>
<dbReference type="InterPro" id="IPR044946">
    <property type="entry name" value="Restrct_endonuc_typeI_TRD_sf"/>
</dbReference>
<accession>A0A395TII1</accession>
<gene>
    <name evidence="5" type="ORF">BC353_03140</name>
</gene>
<evidence type="ECO:0000256" key="2">
    <source>
        <dbReference type="ARBA" id="ARBA00022747"/>
    </source>
</evidence>
<dbReference type="InterPro" id="IPR052021">
    <property type="entry name" value="Type-I_RS_S_subunit"/>
</dbReference>
<evidence type="ECO:0000256" key="3">
    <source>
        <dbReference type="ARBA" id="ARBA00023125"/>
    </source>
</evidence>
<dbReference type="GO" id="GO:0009307">
    <property type="term" value="P:DNA restriction-modification system"/>
    <property type="evidence" value="ECO:0007669"/>
    <property type="project" value="UniProtKB-KW"/>
</dbReference>
<evidence type="ECO:0000313" key="6">
    <source>
        <dbReference type="Proteomes" id="UP000266701"/>
    </source>
</evidence>
<dbReference type="InterPro" id="IPR000055">
    <property type="entry name" value="Restrct_endonuc_typeI_TRD"/>
</dbReference>
<feature type="domain" description="Type I restriction modification DNA specificity" evidence="4">
    <location>
        <begin position="271"/>
        <end position="422"/>
    </location>
</feature>
<feature type="domain" description="Type I restriction modification DNA specificity" evidence="4">
    <location>
        <begin position="62"/>
        <end position="189"/>
    </location>
</feature>
<keyword evidence="2" id="KW-0680">Restriction system</keyword>
<name>A0A395TII1_VIBCL</name>
<dbReference type="Gene3D" id="3.90.220.20">
    <property type="entry name" value="DNA methylase specificity domains"/>
    <property type="match status" value="2"/>
</dbReference>
<dbReference type="Pfam" id="PF01420">
    <property type="entry name" value="Methylase_S"/>
    <property type="match status" value="2"/>
</dbReference>
<dbReference type="PANTHER" id="PTHR30408">
    <property type="entry name" value="TYPE-1 RESTRICTION ENZYME ECOKI SPECIFICITY PROTEIN"/>
    <property type="match status" value="1"/>
</dbReference>
<sequence>MSSNWPLHSLSDFINVKHGFAFKGEFFKDERTADLLVTPGNFAIGGGFKSDKFKFYEGPVPEDYVLSEGDLIVTMTDLSKQADTLGYSALVPKVADCRLLHNQRVGLVEFKNDELDKTYLYFLLRSKEYRHHVVSTATGSTVKHSSPTKILSFEFRKPPKDIQIDIGKKLIALEEKIELNTQINQTLEKIAQAIFKSWFVDFDPVKAKIEALAAGGNADDAELAAMGVISAKTLDELNSLKASNPEQFNKLAQTATLFPFAMQDSELGEIPVGWEVSEIGNEVIVVGGGTPSTKNTEFWEDGTIHWTTPKDMSGLNCKVLTNTDRKITEAGLKKISSGLLSKNTVLMSSRAPVGYLALAKIPVAINQGYIAMKCEGRLSPEYVLLWCEHNMEEIKQRASGTTFAEISKANFKPIPVIVPTKSIIDTFTVQVSDIYNIVHANVLQSETLSISRDLLLPQLLSGELSDVFKDGE</sequence>
<evidence type="ECO:0000256" key="1">
    <source>
        <dbReference type="ARBA" id="ARBA00010923"/>
    </source>
</evidence>
<dbReference type="CDD" id="cd17278">
    <property type="entry name" value="RMtype1_S_LdeBORF1052P-TRD2-CR2"/>
    <property type="match status" value="1"/>
</dbReference>
<comment type="caution">
    <text evidence="5">The sequence shown here is derived from an EMBL/GenBank/DDBJ whole genome shotgun (WGS) entry which is preliminary data.</text>
</comment>
<comment type="similarity">
    <text evidence="1">Belongs to the type-I restriction system S methylase family.</text>
</comment>
<dbReference type="EMBL" id="MCBA01000144">
    <property type="protein sequence ID" value="RGP87157.1"/>
    <property type="molecule type" value="Genomic_DNA"/>
</dbReference>
<organism evidence="5 6">
    <name type="scientific">Vibrio cholerae</name>
    <dbReference type="NCBI Taxonomy" id="666"/>
    <lineage>
        <taxon>Bacteria</taxon>
        <taxon>Pseudomonadati</taxon>
        <taxon>Pseudomonadota</taxon>
        <taxon>Gammaproteobacteria</taxon>
        <taxon>Vibrionales</taxon>
        <taxon>Vibrionaceae</taxon>
        <taxon>Vibrio</taxon>
    </lineage>
</organism>
<dbReference type="PANTHER" id="PTHR30408:SF13">
    <property type="entry name" value="TYPE I RESTRICTION ENZYME HINDI SPECIFICITY SUBUNIT"/>
    <property type="match status" value="1"/>
</dbReference>
<dbReference type="Gene3D" id="1.10.287.1120">
    <property type="entry name" value="Bipartite methylase S protein"/>
    <property type="match status" value="1"/>
</dbReference>